<dbReference type="GO" id="GO:0003333">
    <property type="term" value="P:amino acid transmembrane transport"/>
    <property type="evidence" value="ECO:0000318"/>
    <property type="project" value="GO_Central"/>
</dbReference>
<keyword evidence="11" id="KW-1015">Disulfide bond</keyword>
<dbReference type="AlphaFoldDB" id="B3S4Y6"/>
<gene>
    <name evidence="17" type="ORF">TRIADDRAFT_29059</name>
</gene>
<dbReference type="CTD" id="6756660"/>
<keyword evidence="7" id="KW-0029">Amino-acid transport</keyword>
<dbReference type="PANTHER" id="PTHR22950:SF244">
    <property type="entry name" value="NEUTRAL AMINO ACID TRANSPORTER 9"/>
    <property type="match status" value="1"/>
</dbReference>
<evidence type="ECO:0000256" key="9">
    <source>
        <dbReference type="ARBA" id="ARBA00023053"/>
    </source>
</evidence>
<dbReference type="HOGENOM" id="CLU_037564_0_0_1"/>
<evidence type="ECO:0000256" key="11">
    <source>
        <dbReference type="ARBA" id="ARBA00023157"/>
    </source>
</evidence>
<protein>
    <recommendedName>
        <fullName evidence="16">Amino acid transporter transmembrane domain-containing protein</fullName>
    </recommendedName>
</protein>
<feature type="transmembrane region" description="Helical" evidence="15">
    <location>
        <begin position="156"/>
        <end position="174"/>
    </location>
</feature>
<dbReference type="GO" id="GO:0005765">
    <property type="term" value="C:lysosomal membrane"/>
    <property type="evidence" value="ECO:0000318"/>
    <property type="project" value="GO_Central"/>
</dbReference>
<organism evidence="17 18">
    <name type="scientific">Trichoplax adhaerens</name>
    <name type="common">Trichoplax reptans</name>
    <dbReference type="NCBI Taxonomy" id="10228"/>
    <lineage>
        <taxon>Eukaryota</taxon>
        <taxon>Metazoa</taxon>
        <taxon>Placozoa</taxon>
        <taxon>Uniplacotomia</taxon>
        <taxon>Trichoplacea</taxon>
        <taxon>Trichoplacidae</taxon>
        <taxon>Trichoplax</taxon>
    </lineage>
</organism>
<feature type="transmembrane region" description="Helical" evidence="15">
    <location>
        <begin position="302"/>
        <end position="324"/>
    </location>
</feature>
<dbReference type="InterPro" id="IPR013057">
    <property type="entry name" value="AA_transpt_TM"/>
</dbReference>
<dbReference type="STRING" id="10228.B3S4Y6"/>
<dbReference type="KEGG" id="tad:TRIADDRAFT_29059"/>
<keyword evidence="13" id="KW-0458">Lysosome</keyword>
<comment type="similarity">
    <text evidence="14">Belongs to the amino acid/polyamine transporter 2 family. SLC38A9 subfamily.</text>
</comment>
<evidence type="ECO:0000256" key="13">
    <source>
        <dbReference type="ARBA" id="ARBA00023228"/>
    </source>
</evidence>
<keyword evidence="5" id="KW-0479">Metal-binding</keyword>
<evidence type="ECO:0000313" key="18">
    <source>
        <dbReference type="Proteomes" id="UP000009022"/>
    </source>
</evidence>
<keyword evidence="3" id="KW-0813">Transport</keyword>
<evidence type="ECO:0000256" key="8">
    <source>
        <dbReference type="ARBA" id="ARBA00022989"/>
    </source>
</evidence>
<dbReference type="RefSeq" id="XP_002115447.1">
    <property type="nucleotide sequence ID" value="XM_002115411.1"/>
</dbReference>
<feature type="transmembrane region" description="Helical" evidence="15">
    <location>
        <begin position="336"/>
        <end position="359"/>
    </location>
</feature>
<dbReference type="InParanoid" id="B3S4Y6"/>
<evidence type="ECO:0000256" key="1">
    <source>
        <dbReference type="ARBA" id="ARBA00004107"/>
    </source>
</evidence>
<evidence type="ECO:0000256" key="6">
    <source>
        <dbReference type="ARBA" id="ARBA00022753"/>
    </source>
</evidence>
<evidence type="ECO:0000256" key="15">
    <source>
        <dbReference type="SAM" id="Phobius"/>
    </source>
</evidence>
<feature type="transmembrane region" description="Helical" evidence="15">
    <location>
        <begin position="75"/>
        <end position="95"/>
    </location>
</feature>
<feature type="transmembrane region" description="Helical" evidence="15">
    <location>
        <begin position="226"/>
        <end position="246"/>
    </location>
</feature>
<evidence type="ECO:0000256" key="5">
    <source>
        <dbReference type="ARBA" id="ARBA00022723"/>
    </source>
</evidence>
<evidence type="ECO:0000256" key="4">
    <source>
        <dbReference type="ARBA" id="ARBA00022692"/>
    </source>
</evidence>
<dbReference type="GO" id="GO:0046872">
    <property type="term" value="F:metal ion binding"/>
    <property type="evidence" value="ECO:0007669"/>
    <property type="project" value="UniProtKB-KW"/>
</dbReference>
<dbReference type="EMBL" id="DS985250">
    <property type="protein sequence ID" value="EDV22292.1"/>
    <property type="molecule type" value="Genomic_DNA"/>
</dbReference>
<dbReference type="GO" id="GO:0031902">
    <property type="term" value="C:late endosome membrane"/>
    <property type="evidence" value="ECO:0007669"/>
    <property type="project" value="UniProtKB-SubCell"/>
</dbReference>
<evidence type="ECO:0000256" key="14">
    <source>
        <dbReference type="ARBA" id="ARBA00038442"/>
    </source>
</evidence>
<dbReference type="Proteomes" id="UP000009022">
    <property type="component" value="Unassembled WGS sequence"/>
</dbReference>
<reference evidence="17 18" key="1">
    <citation type="journal article" date="2008" name="Nature">
        <title>The Trichoplax genome and the nature of placozoans.</title>
        <authorList>
            <person name="Srivastava M."/>
            <person name="Begovic E."/>
            <person name="Chapman J."/>
            <person name="Putnam N.H."/>
            <person name="Hellsten U."/>
            <person name="Kawashima T."/>
            <person name="Kuo A."/>
            <person name="Mitros T."/>
            <person name="Salamov A."/>
            <person name="Carpenter M.L."/>
            <person name="Signorovitch A.Y."/>
            <person name="Moreno M.A."/>
            <person name="Kamm K."/>
            <person name="Grimwood J."/>
            <person name="Schmutz J."/>
            <person name="Shapiro H."/>
            <person name="Grigoriev I.V."/>
            <person name="Buss L.W."/>
            <person name="Schierwater B."/>
            <person name="Dellaporta S.L."/>
            <person name="Rokhsar D.S."/>
        </authorList>
    </citation>
    <scope>NUCLEOTIDE SEQUENCE [LARGE SCALE GENOMIC DNA]</scope>
    <source>
        <strain evidence="17 18">Grell-BS-1999</strain>
    </source>
</reference>
<dbReference type="eggNOG" id="KOG1305">
    <property type="taxonomic scope" value="Eukaryota"/>
</dbReference>
<dbReference type="OrthoDB" id="294730at2759"/>
<evidence type="ECO:0000256" key="3">
    <source>
        <dbReference type="ARBA" id="ARBA00022448"/>
    </source>
</evidence>
<feature type="transmembrane region" description="Helical" evidence="15">
    <location>
        <begin position="186"/>
        <end position="206"/>
    </location>
</feature>
<feature type="transmembrane region" description="Helical" evidence="15">
    <location>
        <begin position="24"/>
        <end position="46"/>
    </location>
</feature>
<feature type="non-terminal residue" evidence="17">
    <location>
        <position position="1"/>
    </location>
</feature>
<dbReference type="PANTHER" id="PTHR22950">
    <property type="entry name" value="AMINO ACID TRANSPORTER"/>
    <property type="match status" value="1"/>
</dbReference>
<proteinExistence type="inferred from homology"/>
<name>B3S4Y6_TRIAD</name>
<evidence type="ECO:0000256" key="12">
    <source>
        <dbReference type="ARBA" id="ARBA00023180"/>
    </source>
</evidence>
<dbReference type="PhylomeDB" id="B3S4Y6"/>
<feature type="transmembrane region" description="Helical" evidence="15">
    <location>
        <begin position="401"/>
        <end position="421"/>
    </location>
</feature>
<dbReference type="GeneID" id="6756660"/>
<evidence type="ECO:0000313" key="17">
    <source>
        <dbReference type="EMBL" id="EDV22292.1"/>
    </source>
</evidence>
<keyword evidence="12" id="KW-0325">Glycoprotein</keyword>
<evidence type="ECO:0000259" key="16">
    <source>
        <dbReference type="Pfam" id="PF01490"/>
    </source>
</evidence>
<evidence type="ECO:0000256" key="10">
    <source>
        <dbReference type="ARBA" id="ARBA00023136"/>
    </source>
</evidence>
<evidence type="ECO:0000256" key="2">
    <source>
        <dbReference type="ARBA" id="ARBA00004155"/>
    </source>
</evidence>
<evidence type="ECO:0000256" key="7">
    <source>
        <dbReference type="ARBA" id="ARBA00022970"/>
    </source>
</evidence>
<dbReference type="OMA" id="FYALIMG"/>
<keyword evidence="4 15" id="KW-0812">Transmembrane</keyword>
<dbReference type="Pfam" id="PF01490">
    <property type="entry name" value="Aa_trans"/>
    <property type="match status" value="1"/>
</dbReference>
<feature type="domain" description="Amino acid transporter transmembrane" evidence="16">
    <location>
        <begin position="3"/>
        <end position="416"/>
    </location>
</feature>
<keyword evidence="6" id="KW-0967">Endosome</keyword>
<keyword evidence="9" id="KW-0915">Sodium</keyword>
<keyword evidence="18" id="KW-1185">Reference proteome</keyword>
<sequence>FSIWNITMGTSLLSTPWALSKSGLLAGIISIVGMNALMLFTCCLIVRSVNHCEPRKVNDFSDVCREFLGQWGSRISILFSIVTLFCVSIVIWILLSNFLYSTVFYIYGMNTTVIKAIQGGNNYTYTYKGLLCPSLSNYSLTDQASTSEQDRLFHRIWNKTATVPLFAILIILPISCFRSPTFFTKFNSLGTVVSIYMLAFVIWKSIGWGIHWNVPGTSPEAGFPSVTGMMSLAFFTHNGVLSVLRCQKHPENNVRDLTIAYVCSCITYVTIGLTFYLCFPLPKDKCIESIFLDNFPADDILSFLGRFGLMLQIITIFPLLLYIMRAQVMLVIFGAFYPRHIFIWNCFVTAVCVLFAVFFPEVGTIMRYVGAFGGLFYCLFLPCAVQFAIRKKENRLTVINVLSYTYVIVFGLANCIAQFFMN</sequence>
<keyword evidence="10 15" id="KW-0472">Membrane</keyword>
<dbReference type="GO" id="GO:0015179">
    <property type="term" value="F:L-amino acid transmembrane transporter activity"/>
    <property type="evidence" value="ECO:0000318"/>
    <property type="project" value="GO_Central"/>
</dbReference>
<comment type="subcellular location">
    <subcellularLocation>
        <location evidence="1">Late endosome membrane</location>
        <topology evidence="1">Multi-pass membrane protein</topology>
    </subcellularLocation>
    <subcellularLocation>
        <location evidence="2">Lysosome membrane</location>
        <topology evidence="2">Multi-pass membrane protein</topology>
    </subcellularLocation>
</comment>
<keyword evidence="8 15" id="KW-1133">Transmembrane helix</keyword>
<accession>B3S4Y6</accession>
<feature type="transmembrane region" description="Helical" evidence="15">
    <location>
        <begin position="365"/>
        <end position="389"/>
    </location>
</feature>
<feature type="transmembrane region" description="Helical" evidence="15">
    <location>
        <begin position="258"/>
        <end position="282"/>
    </location>
</feature>